<dbReference type="KEGG" id="uam:UABAM_05489"/>
<organism evidence="1 2">
    <name type="scientific">Uabimicrobium amorphum</name>
    <dbReference type="NCBI Taxonomy" id="2596890"/>
    <lineage>
        <taxon>Bacteria</taxon>
        <taxon>Pseudomonadati</taxon>
        <taxon>Planctomycetota</taxon>
        <taxon>Candidatus Uabimicrobiia</taxon>
        <taxon>Candidatus Uabimicrobiales</taxon>
        <taxon>Candidatus Uabimicrobiaceae</taxon>
        <taxon>Candidatus Uabimicrobium</taxon>
    </lineage>
</organism>
<dbReference type="RefSeq" id="WP_151971116.1">
    <property type="nucleotide sequence ID" value="NZ_AP019860.1"/>
</dbReference>
<accession>A0A5S9IT10</accession>
<proteinExistence type="predicted"/>
<name>A0A5S9IT10_UABAM</name>
<dbReference type="Proteomes" id="UP000326354">
    <property type="component" value="Chromosome"/>
</dbReference>
<protein>
    <submittedName>
        <fullName evidence="1">Uncharacterized protein</fullName>
    </submittedName>
</protein>
<sequence length="279" mass="32311">MQIATLQTLREQRLPDETLNETWRRLKRQGAFDSPVSQNENSYDEDIVIARYKLLQPSCQIEGATPGCFLNTVTQEEVEKLENVVFLSRQYSRSLFANGDFSGRKTCWSWNGYTPAIEQIRLKTGKEPRDLVCANRDENGKLIFVCPFAQWRDEFDQPDPSGTKPPTCKTSISFLGLDLVKQMPFWIVFHGSSLPIVKSYLRVIDYKCVEARRQNRELHMYHFKTTIYLKQQTTSKGRFYVVHFDDKQEVTNSAQIASIKQAHDYFVGKFSNNPGQDLQ</sequence>
<evidence type="ECO:0000313" key="2">
    <source>
        <dbReference type="Proteomes" id="UP000326354"/>
    </source>
</evidence>
<dbReference type="EMBL" id="AP019860">
    <property type="protein sequence ID" value="BBM87086.1"/>
    <property type="molecule type" value="Genomic_DNA"/>
</dbReference>
<reference evidence="1 2" key="1">
    <citation type="submission" date="2019-08" db="EMBL/GenBank/DDBJ databases">
        <title>Complete genome sequence of Candidatus Uab amorphum.</title>
        <authorList>
            <person name="Shiratori T."/>
            <person name="Suzuki S."/>
            <person name="Kakizawa Y."/>
            <person name="Ishida K."/>
        </authorList>
    </citation>
    <scope>NUCLEOTIDE SEQUENCE [LARGE SCALE GENOMIC DNA]</scope>
    <source>
        <strain evidence="1 2">SRT547</strain>
    </source>
</reference>
<dbReference type="AlphaFoldDB" id="A0A5S9IT10"/>
<gene>
    <name evidence="1" type="ORF">UABAM_05489</name>
</gene>
<evidence type="ECO:0000313" key="1">
    <source>
        <dbReference type="EMBL" id="BBM87086.1"/>
    </source>
</evidence>
<keyword evidence="2" id="KW-1185">Reference proteome</keyword>